<comment type="pathway">
    <text evidence="2">Glycerolipid metabolism; ether lipid biosynthesis.</text>
</comment>
<evidence type="ECO:0000256" key="1">
    <source>
        <dbReference type="ARBA" id="ARBA00031574"/>
    </source>
</evidence>
<keyword evidence="2" id="KW-0443">Lipid metabolism</keyword>
<name>A0A7F8QDG1_LEPWE</name>
<comment type="similarity">
    <text evidence="2">Belongs to the FAD-binding oxidoreductase/transferase type 4 family.</text>
</comment>
<organism evidence="3 4">
    <name type="scientific">Leptonychotes weddellii</name>
    <name type="common">Weddell seal</name>
    <name type="synonym">Otaria weddellii</name>
    <dbReference type="NCBI Taxonomy" id="9713"/>
    <lineage>
        <taxon>Eukaryota</taxon>
        <taxon>Metazoa</taxon>
        <taxon>Chordata</taxon>
        <taxon>Craniata</taxon>
        <taxon>Vertebrata</taxon>
        <taxon>Euteleostomi</taxon>
        <taxon>Mammalia</taxon>
        <taxon>Eutheria</taxon>
        <taxon>Laurasiatheria</taxon>
        <taxon>Carnivora</taxon>
        <taxon>Caniformia</taxon>
        <taxon>Pinnipedia</taxon>
        <taxon>Phocidae</taxon>
        <taxon>Monachinae</taxon>
        <taxon>Lobodontini</taxon>
        <taxon>Leptonychotes</taxon>
    </lineage>
</organism>
<dbReference type="InterPro" id="IPR016167">
    <property type="entry name" value="FAD-bd_PCMH_sub1"/>
</dbReference>
<dbReference type="AlphaFoldDB" id="A0A7F8QDG1"/>
<dbReference type="KEGG" id="lww:115939161"/>
<comment type="subcellular location">
    <subcellularLocation>
        <location evidence="2">Peroxisome</location>
    </subcellularLocation>
</comment>
<dbReference type="GO" id="GO:0008611">
    <property type="term" value="P:ether lipid biosynthetic process"/>
    <property type="evidence" value="ECO:0007669"/>
    <property type="project" value="UniProtKB-UniPathway"/>
</dbReference>
<sequence length="95" mass="10919">YPLSGMILPTFKDWIQNTLGVSLEHKTTSKPSLNPSDTPPSIVNEDFLHDLKETSISYSQEADDRVFRAHGHCLHEIFLLREGMFQRIPDIVLWP</sequence>
<keyword evidence="2" id="KW-0274">FAD</keyword>
<dbReference type="GO" id="GO:0008609">
    <property type="term" value="F:alkylglycerone-phosphate synthase activity"/>
    <property type="evidence" value="ECO:0007669"/>
    <property type="project" value="UniProtKB-EC"/>
</dbReference>
<evidence type="ECO:0000256" key="2">
    <source>
        <dbReference type="RuleBase" id="RU363113"/>
    </source>
</evidence>
<dbReference type="GeneID" id="115939161"/>
<comment type="cofactor">
    <cofactor evidence="2">
        <name>FAD</name>
        <dbReference type="ChEBI" id="CHEBI:57692"/>
    </cofactor>
</comment>
<protein>
    <recommendedName>
        <fullName evidence="1 2">Alkylglycerone-phosphate synthase</fullName>
        <shortName evidence="2">Alkyl-DHAP synthase</shortName>
        <ecNumber evidence="2">2.5.1.26</ecNumber>
    </recommendedName>
</protein>
<dbReference type="UniPathway" id="UPA00781"/>
<keyword evidence="2" id="KW-0576">Peroxisome</keyword>
<dbReference type="Gene3D" id="3.30.43.10">
    <property type="entry name" value="Uridine Diphospho-n-acetylenolpyruvylglucosamine Reductase, domain 2"/>
    <property type="match status" value="1"/>
</dbReference>
<dbReference type="GO" id="GO:0005777">
    <property type="term" value="C:peroxisome"/>
    <property type="evidence" value="ECO:0007669"/>
    <property type="project" value="UniProtKB-SubCell"/>
</dbReference>
<dbReference type="Proteomes" id="UP000245341">
    <property type="component" value="Unplaced"/>
</dbReference>
<evidence type="ECO:0000313" key="4">
    <source>
        <dbReference type="RefSeq" id="XP_030879257.1"/>
    </source>
</evidence>
<dbReference type="PANTHER" id="PTHR46568">
    <property type="entry name" value="ALKYLDIHYDROXYACETONEPHOSPHATE SYNTHASE, PEROXISOMAL"/>
    <property type="match status" value="1"/>
</dbReference>
<dbReference type="InterPro" id="IPR025650">
    <property type="entry name" value="Alkyl-DHAP_Synthase"/>
</dbReference>
<dbReference type="PANTHER" id="PTHR46568:SF1">
    <property type="entry name" value="ALKYLDIHYDROXYACETONEPHOSPHATE SYNTHASE, PEROXISOMAL"/>
    <property type="match status" value="1"/>
</dbReference>
<keyword evidence="2" id="KW-0808">Transferase</keyword>
<comment type="catalytic activity">
    <reaction evidence="2">
        <text>a long chain fatty alcohol + a 1-acylglycerone 3-phosphate = a 1-O-alkylglycerone 3-phosphate + a long-chain fatty acid + H(+)</text>
        <dbReference type="Rhea" id="RHEA:36171"/>
        <dbReference type="ChEBI" id="CHEBI:15378"/>
        <dbReference type="ChEBI" id="CHEBI:17135"/>
        <dbReference type="ChEBI" id="CHEBI:57534"/>
        <dbReference type="ChEBI" id="CHEBI:57560"/>
        <dbReference type="ChEBI" id="CHEBI:73315"/>
        <dbReference type="EC" id="2.5.1.26"/>
    </reaction>
</comment>
<keyword evidence="2" id="KW-0285">Flavoprotein</keyword>
<keyword evidence="3" id="KW-1185">Reference proteome</keyword>
<dbReference type="OrthoDB" id="7786253at2759"/>
<proteinExistence type="inferred from homology"/>
<feature type="non-terminal residue" evidence="4">
    <location>
        <position position="1"/>
    </location>
</feature>
<dbReference type="Gene3D" id="3.30.160.650">
    <property type="match status" value="1"/>
</dbReference>
<keyword evidence="2" id="KW-0444">Lipid biosynthesis</keyword>
<comment type="function">
    <text evidence="2">Catalyzes the exchange of an acyl for a long-chain alkyl group and the formation of the ether bond in the biosynthesis of ether phospholipids.</text>
</comment>
<reference evidence="4" key="1">
    <citation type="submission" date="2025-08" db="UniProtKB">
        <authorList>
            <consortium name="RefSeq"/>
        </authorList>
    </citation>
    <scope>IDENTIFICATION</scope>
    <source>
        <tissue evidence="4">Liver</tissue>
    </source>
</reference>
<gene>
    <name evidence="4" type="primary">LOC115939161</name>
</gene>
<dbReference type="RefSeq" id="XP_030879257.1">
    <property type="nucleotide sequence ID" value="XM_031023397.1"/>
</dbReference>
<accession>A0A7F8QDG1</accession>
<feature type="non-terminal residue" evidence="4">
    <location>
        <position position="95"/>
    </location>
</feature>
<comment type="subunit">
    <text evidence="2">Homodimer.</text>
</comment>
<dbReference type="EC" id="2.5.1.26" evidence="2"/>
<evidence type="ECO:0000313" key="3">
    <source>
        <dbReference type="Proteomes" id="UP000245341"/>
    </source>
</evidence>